<dbReference type="PROSITE" id="PS00101">
    <property type="entry name" value="HEXAPEP_TRANSFERASES"/>
    <property type="match status" value="2"/>
</dbReference>
<dbReference type="Pfam" id="PF04613">
    <property type="entry name" value="LpxD"/>
    <property type="match status" value="1"/>
</dbReference>
<accession>A0A1W1CF53</accession>
<dbReference type="InterPro" id="IPR007691">
    <property type="entry name" value="LpxD"/>
</dbReference>
<dbReference type="Gene3D" id="3.40.1390.10">
    <property type="entry name" value="MurE/MurF, N-terminal domain"/>
    <property type="match status" value="1"/>
</dbReference>
<dbReference type="HAMAP" id="MF_00523">
    <property type="entry name" value="LpxD"/>
    <property type="match status" value="1"/>
</dbReference>
<dbReference type="Pfam" id="PF14602">
    <property type="entry name" value="Hexapep_2"/>
    <property type="match status" value="1"/>
</dbReference>
<dbReference type="CDD" id="cd03352">
    <property type="entry name" value="LbH_LpxD"/>
    <property type="match status" value="1"/>
</dbReference>
<keyword evidence="5" id="KW-0443">Lipid metabolism</keyword>
<evidence type="ECO:0000256" key="5">
    <source>
        <dbReference type="ARBA" id="ARBA00023098"/>
    </source>
</evidence>
<keyword evidence="3 8" id="KW-0808">Transferase</keyword>
<dbReference type="InterPro" id="IPR001451">
    <property type="entry name" value="Hexapep"/>
</dbReference>
<sequence length="319" mass="33991">MSYSLKEIAKSIGIDFQGDDIEITGIHTLSEATEKELSFFNSATYQDQLANTKAAAVLIEKKYAELLPDTTIALITDEPYLKLALASKIFTHKIETKGGHPHMGEGCDIDKRIRFGKNVTLGDNVTLLAGCYIGDNVTIGSNTLLHANVSVYHHTEIGDECIIHSGTVIGSDGYGFAHTKDGEHVKIYQNGNVIIEDSVEIGANCTIDRAAFGSTIIRKGTKLDNLIQIAHNCIVGEHTLCAAQSGLAGSATLGRNVVIGGQTAISGHLHVGDFATIGGKSGVTKSLEGGKVYAGVPAIDHRLWLKIQAKIAALAKRKK</sequence>
<evidence type="ECO:0000256" key="3">
    <source>
        <dbReference type="ARBA" id="ARBA00022679"/>
    </source>
</evidence>
<dbReference type="GO" id="GO:0009245">
    <property type="term" value="P:lipid A biosynthetic process"/>
    <property type="evidence" value="ECO:0007669"/>
    <property type="project" value="UniProtKB-KW"/>
</dbReference>
<keyword evidence="6 8" id="KW-0012">Acyltransferase</keyword>
<keyword evidence="1" id="KW-0444">Lipid biosynthesis</keyword>
<proteinExistence type="inferred from homology"/>
<dbReference type="EC" id="2.3.1.191" evidence="8"/>
<evidence type="ECO:0000256" key="6">
    <source>
        <dbReference type="ARBA" id="ARBA00023315"/>
    </source>
</evidence>
<dbReference type="PANTHER" id="PTHR43378:SF2">
    <property type="entry name" value="UDP-3-O-ACYLGLUCOSAMINE N-ACYLTRANSFERASE 1, MITOCHONDRIAL-RELATED"/>
    <property type="match status" value="1"/>
</dbReference>
<evidence type="ECO:0000256" key="2">
    <source>
        <dbReference type="ARBA" id="ARBA00022556"/>
    </source>
</evidence>
<dbReference type="GO" id="GO:0016410">
    <property type="term" value="F:N-acyltransferase activity"/>
    <property type="evidence" value="ECO:0007669"/>
    <property type="project" value="InterPro"/>
</dbReference>
<evidence type="ECO:0000256" key="1">
    <source>
        <dbReference type="ARBA" id="ARBA00022516"/>
    </source>
</evidence>
<dbReference type="EMBL" id="FPHC01000070">
    <property type="protein sequence ID" value="SFV64468.1"/>
    <property type="molecule type" value="Genomic_DNA"/>
</dbReference>
<feature type="domain" description="UDP-3-O-[3-hydroxymyristoyl] glucosamine N-acyltransferase non-repeat region" evidence="7">
    <location>
        <begin position="20"/>
        <end position="88"/>
    </location>
</feature>
<dbReference type="PANTHER" id="PTHR43378">
    <property type="entry name" value="UDP-3-O-ACYLGLUCOSAMINE N-ACYLTRANSFERASE"/>
    <property type="match status" value="1"/>
</dbReference>
<dbReference type="InterPro" id="IPR020573">
    <property type="entry name" value="UDP_GlcNAc_AcTrfase_non-rep"/>
</dbReference>
<reference evidence="8" key="1">
    <citation type="submission" date="2016-10" db="EMBL/GenBank/DDBJ databases">
        <authorList>
            <person name="de Groot N.N."/>
        </authorList>
    </citation>
    <scope>NUCLEOTIDE SEQUENCE</scope>
</reference>
<name>A0A1W1CF53_9ZZZZ</name>
<evidence type="ECO:0000313" key="8">
    <source>
        <dbReference type="EMBL" id="SFV64468.1"/>
    </source>
</evidence>
<evidence type="ECO:0000259" key="7">
    <source>
        <dbReference type="Pfam" id="PF04613"/>
    </source>
</evidence>
<dbReference type="GO" id="GO:0103118">
    <property type="term" value="F:UDP-3-O-[(3R)-3-hydroxyacyl]-glucosamine N-acyltransferase activity"/>
    <property type="evidence" value="ECO:0007669"/>
    <property type="project" value="UniProtKB-EC"/>
</dbReference>
<dbReference type="InterPro" id="IPR018357">
    <property type="entry name" value="Hexapep_transf_CS"/>
</dbReference>
<dbReference type="NCBIfam" id="TIGR01853">
    <property type="entry name" value="lipid_A_lpxD"/>
    <property type="match status" value="1"/>
</dbReference>
<evidence type="ECO:0000256" key="4">
    <source>
        <dbReference type="ARBA" id="ARBA00022737"/>
    </source>
</evidence>
<dbReference type="InterPro" id="IPR011004">
    <property type="entry name" value="Trimer_LpxA-like_sf"/>
</dbReference>
<dbReference type="AlphaFoldDB" id="A0A1W1CF53"/>
<keyword evidence="2" id="KW-0441">Lipid A biosynthesis</keyword>
<dbReference type="GO" id="GO:0016020">
    <property type="term" value="C:membrane"/>
    <property type="evidence" value="ECO:0007669"/>
    <property type="project" value="GOC"/>
</dbReference>
<gene>
    <name evidence="8" type="ORF">MNB_SV-6-1547</name>
</gene>
<dbReference type="NCBIfam" id="NF002060">
    <property type="entry name" value="PRK00892.1"/>
    <property type="match status" value="1"/>
</dbReference>
<organism evidence="8">
    <name type="scientific">hydrothermal vent metagenome</name>
    <dbReference type="NCBI Taxonomy" id="652676"/>
    <lineage>
        <taxon>unclassified sequences</taxon>
        <taxon>metagenomes</taxon>
        <taxon>ecological metagenomes</taxon>
    </lineage>
</organism>
<dbReference type="Gene3D" id="2.160.10.10">
    <property type="entry name" value="Hexapeptide repeat proteins"/>
    <property type="match status" value="1"/>
</dbReference>
<keyword evidence="4" id="KW-0677">Repeat</keyword>
<dbReference type="Pfam" id="PF00132">
    <property type="entry name" value="Hexapep"/>
    <property type="match status" value="1"/>
</dbReference>
<dbReference type="SUPFAM" id="SSF51161">
    <property type="entry name" value="Trimeric LpxA-like enzymes"/>
    <property type="match status" value="1"/>
</dbReference>
<protein>
    <submittedName>
        <fullName evidence="8">UDP-3-O-[3-hydroxymyristoyl] glucosamine N-acyltransferase</fullName>
        <ecNumber evidence="8">2.3.1.191</ecNumber>
    </submittedName>
</protein>